<dbReference type="SUPFAM" id="SSF102405">
    <property type="entry name" value="MCP/YpsA-like"/>
    <property type="match status" value="1"/>
</dbReference>
<dbReference type="Proteomes" id="UP000277108">
    <property type="component" value="Unassembled WGS sequence"/>
</dbReference>
<dbReference type="NCBIfam" id="TIGR00730">
    <property type="entry name" value="Rossman fold protein, TIGR00730 family"/>
    <property type="match status" value="1"/>
</dbReference>
<organism evidence="3 4">
    <name type="scientific">Abyssicoccus albus</name>
    <dbReference type="NCBI Taxonomy" id="1817405"/>
    <lineage>
        <taxon>Bacteria</taxon>
        <taxon>Bacillati</taxon>
        <taxon>Bacillota</taxon>
        <taxon>Bacilli</taxon>
        <taxon>Bacillales</taxon>
        <taxon>Abyssicoccaceae</taxon>
    </lineage>
</organism>
<sequence length="188" mass="21089">MKNIAIFCGSQKGKQLEYIQEAKQFATFLAREGYTIVYGGGAVGIMGAIADAAIEAGGEVIGVMPNFLVEREIAHPNLTELHTVDTMHERKALMADLSDAIIALPGGAGTLEEFFEMFTWAQIGLHRKPIGLYNTLNYFNPLIEMFNHMITEEFIKEDYMKMVDIADSPTEMIRLLKDYQDVPVRTYD</sequence>
<dbReference type="EC" id="3.2.2.n1" evidence="2"/>
<evidence type="ECO:0000256" key="1">
    <source>
        <dbReference type="ARBA" id="ARBA00006763"/>
    </source>
</evidence>
<dbReference type="PANTHER" id="PTHR31223:SF70">
    <property type="entry name" value="LOG FAMILY PROTEIN YJL055W"/>
    <property type="match status" value="1"/>
</dbReference>
<dbReference type="OrthoDB" id="9801098at2"/>
<name>A0A3N5CED0_9BACL</name>
<accession>A0A3N5CED0</accession>
<protein>
    <recommendedName>
        <fullName evidence="2">Cytokinin riboside 5'-monophosphate phosphoribohydrolase</fullName>
        <ecNumber evidence="2">3.2.2.n1</ecNumber>
    </recommendedName>
</protein>
<dbReference type="GO" id="GO:0005829">
    <property type="term" value="C:cytosol"/>
    <property type="evidence" value="ECO:0007669"/>
    <property type="project" value="TreeGrafter"/>
</dbReference>
<dbReference type="InterPro" id="IPR031100">
    <property type="entry name" value="LOG_fam"/>
</dbReference>
<evidence type="ECO:0000313" key="3">
    <source>
        <dbReference type="EMBL" id="RPF57425.1"/>
    </source>
</evidence>
<dbReference type="Gene3D" id="3.40.50.450">
    <property type="match status" value="1"/>
</dbReference>
<comment type="similarity">
    <text evidence="1 2">Belongs to the LOG family.</text>
</comment>
<comment type="caution">
    <text evidence="3">The sequence shown here is derived from an EMBL/GenBank/DDBJ whole genome shotgun (WGS) entry which is preliminary data.</text>
</comment>
<dbReference type="EMBL" id="RKRK01000002">
    <property type="protein sequence ID" value="RPF57425.1"/>
    <property type="molecule type" value="Genomic_DNA"/>
</dbReference>
<keyword evidence="2" id="KW-0378">Hydrolase</keyword>
<reference evidence="3 4" key="1">
    <citation type="submission" date="2018-11" db="EMBL/GenBank/DDBJ databases">
        <title>Genomic Encyclopedia of Type Strains, Phase IV (KMG-IV): sequencing the most valuable type-strain genomes for metagenomic binning, comparative biology and taxonomic classification.</title>
        <authorList>
            <person name="Goeker M."/>
        </authorList>
    </citation>
    <scope>NUCLEOTIDE SEQUENCE [LARGE SCALE GENOMIC DNA]</scope>
    <source>
        <strain evidence="3 4">DSM 29158</strain>
    </source>
</reference>
<dbReference type="PANTHER" id="PTHR31223">
    <property type="entry name" value="LOG FAMILY PROTEIN YJL055W"/>
    <property type="match status" value="1"/>
</dbReference>
<dbReference type="GO" id="GO:0009691">
    <property type="term" value="P:cytokinin biosynthetic process"/>
    <property type="evidence" value="ECO:0007669"/>
    <property type="project" value="UniProtKB-UniRule"/>
</dbReference>
<dbReference type="InterPro" id="IPR005269">
    <property type="entry name" value="LOG"/>
</dbReference>
<proteinExistence type="inferred from homology"/>
<keyword evidence="2" id="KW-0203">Cytokinin biosynthesis</keyword>
<dbReference type="Pfam" id="PF03641">
    <property type="entry name" value="Lysine_decarbox"/>
    <property type="match status" value="1"/>
</dbReference>
<keyword evidence="4" id="KW-1185">Reference proteome</keyword>
<gene>
    <name evidence="3" type="ORF">EDD62_0043</name>
</gene>
<evidence type="ECO:0000256" key="2">
    <source>
        <dbReference type="RuleBase" id="RU363015"/>
    </source>
</evidence>
<dbReference type="RefSeq" id="WP_123807082.1">
    <property type="nucleotide sequence ID" value="NZ_RKRK01000002.1"/>
</dbReference>
<dbReference type="GO" id="GO:0016799">
    <property type="term" value="F:hydrolase activity, hydrolyzing N-glycosyl compounds"/>
    <property type="evidence" value="ECO:0007669"/>
    <property type="project" value="TreeGrafter"/>
</dbReference>
<dbReference type="AlphaFoldDB" id="A0A3N5CED0"/>
<evidence type="ECO:0000313" key="4">
    <source>
        <dbReference type="Proteomes" id="UP000277108"/>
    </source>
</evidence>